<feature type="compositionally biased region" description="Polar residues" evidence="3">
    <location>
        <begin position="1"/>
        <end position="10"/>
    </location>
</feature>
<accession>A0A1Q8SSM6</accession>
<proteinExistence type="inferred from homology"/>
<evidence type="ECO:0000313" key="4">
    <source>
        <dbReference type="EMBL" id="OLO04438.1"/>
    </source>
</evidence>
<dbReference type="InterPro" id="IPR029058">
    <property type="entry name" value="AB_hydrolase_fold"/>
</dbReference>
<dbReference type="PANTHER" id="PTHR40841">
    <property type="entry name" value="SIDEROPHORE TRIACETYLFUSARININE C ESTERASE"/>
    <property type="match status" value="1"/>
</dbReference>
<dbReference type="InterPro" id="IPR000801">
    <property type="entry name" value="Esterase-like"/>
</dbReference>
<evidence type="ECO:0000256" key="1">
    <source>
        <dbReference type="ARBA" id="ARBA00005622"/>
    </source>
</evidence>
<comment type="caution">
    <text evidence="4">The sequence shown here is derived from an EMBL/GenBank/DDBJ whole genome shotgun (WGS) entry which is preliminary data.</text>
</comment>
<dbReference type="EMBL" id="MSDO01000011">
    <property type="protein sequence ID" value="OLO04438.1"/>
    <property type="molecule type" value="Genomic_DNA"/>
</dbReference>
<evidence type="ECO:0000256" key="3">
    <source>
        <dbReference type="SAM" id="MobiDB-lite"/>
    </source>
</evidence>
<organism evidence="4 5">
    <name type="scientific">Salinicola socius</name>
    <dbReference type="NCBI Taxonomy" id="404433"/>
    <lineage>
        <taxon>Bacteria</taxon>
        <taxon>Pseudomonadati</taxon>
        <taxon>Pseudomonadota</taxon>
        <taxon>Gammaproteobacteria</taxon>
        <taxon>Oceanospirillales</taxon>
        <taxon>Halomonadaceae</taxon>
        <taxon>Salinicola</taxon>
    </lineage>
</organism>
<dbReference type="InterPro" id="IPR052558">
    <property type="entry name" value="Siderophore_Hydrolase_D"/>
</dbReference>
<dbReference type="AlphaFoldDB" id="A0A1Q8SSM6"/>
<gene>
    <name evidence="4" type="ORF">BTW07_09830</name>
</gene>
<dbReference type="Pfam" id="PF00756">
    <property type="entry name" value="Esterase"/>
    <property type="match status" value="1"/>
</dbReference>
<evidence type="ECO:0000313" key="5">
    <source>
        <dbReference type="Proteomes" id="UP000186878"/>
    </source>
</evidence>
<reference evidence="4 5" key="1">
    <citation type="submission" date="2016-12" db="EMBL/GenBank/DDBJ databases">
        <title>Draft genome sequences of strains Salinicola socius SMB35, Salinicola sp. MH3R3-1 and Chromohalobacter sp. SMB17 from the Verkhnekamsk potash mining region of Russia.</title>
        <authorList>
            <person name="Mavrodi D.V."/>
            <person name="Olsson B.E."/>
            <person name="Korsakova E.S."/>
            <person name="Pyankova A."/>
            <person name="Mavrodi O.V."/>
            <person name="Plotnikova E.G."/>
        </authorList>
    </citation>
    <scope>NUCLEOTIDE SEQUENCE [LARGE SCALE GENOMIC DNA]</scope>
    <source>
        <strain evidence="4 5">SMB35</strain>
    </source>
</reference>
<dbReference type="SUPFAM" id="SSF53474">
    <property type="entry name" value="alpha/beta-Hydrolases"/>
    <property type="match status" value="1"/>
</dbReference>
<feature type="region of interest" description="Disordered" evidence="3">
    <location>
        <begin position="1"/>
        <end position="20"/>
    </location>
</feature>
<dbReference type="STRING" id="404433.BTW07_09830"/>
<dbReference type="GO" id="GO:0016788">
    <property type="term" value="F:hydrolase activity, acting on ester bonds"/>
    <property type="evidence" value="ECO:0007669"/>
    <property type="project" value="TreeGrafter"/>
</dbReference>
<keyword evidence="2" id="KW-0378">Hydrolase</keyword>
<dbReference type="RefSeq" id="WP_075569994.1">
    <property type="nucleotide sequence ID" value="NZ_MSDO01000011.1"/>
</dbReference>
<dbReference type="Gene3D" id="3.40.50.1820">
    <property type="entry name" value="alpha/beta hydrolase"/>
    <property type="match status" value="1"/>
</dbReference>
<keyword evidence="5" id="KW-1185">Reference proteome</keyword>
<sequence length="293" mass="31835">MTADSATQPADTRPAGTQPVMLPDTQQWELHGEATGRDYLIQVSLPDAPPPAGGYPVLYVLDGNARFPLAMVGRDSLTLRGPDGGTSPWLIVGIGYPDTRRFDSSARSEDYTPAVSSMPAVDSRGRPVGGADRFQSFLQDQLLPQVAVRFDVDASRRALLGHSYGGLFALYTALTRPNLFSDYIAISPSLWWGDGFLYELPPVSGNVNARVLLGAGNQERGRKPAFATNAARQGDASPAMCDNVACFARWLESHHPQWTIEHQSFVGSNHGNVMWPAMQAAWRFLDATSSISR</sequence>
<evidence type="ECO:0000256" key="2">
    <source>
        <dbReference type="ARBA" id="ARBA00022801"/>
    </source>
</evidence>
<dbReference type="OrthoDB" id="9784036at2"/>
<dbReference type="Proteomes" id="UP000186878">
    <property type="component" value="Unassembled WGS sequence"/>
</dbReference>
<dbReference type="PANTHER" id="PTHR40841:SF2">
    <property type="entry name" value="SIDEROPHORE-DEGRADING ESTERASE (EUROFUNG)"/>
    <property type="match status" value="1"/>
</dbReference>
<comment type="similarity">
    <text evidence="1">Belongs to the esterase D family.</text>
</comment>
<name>A0A1Q8SSM6_9GAMM</name>
<evidence type="ECO:0008006" key="6">
    <source>
        <dbReference type="Google" id="ProtNLM"/>
    </source>
</evidence>
<protein>
    <recommendedName>
        <fullName evidence="6">Esterase</fullName>
    </recommendedName>
</protein>